<feature type="compositionally biased region" description="Low complexity" evidence="1">
    <location>
        <begin position="1"/>
        <end position="11"/>
    </location>
</feature>
<comment type="caution">
    <text evidence="2">The sequence shown here is derived from an EMBL/GenBank/DDBJ whole genome shotgun (WGS) entry which is preliminary data.</text>
</comment>
<dbReference type="AlphaFoldDB" id="A0A835USV9"/>
<reference evidence="2 3" key="1">
    <citation type="journal article" date="2020" name="Nat. Food">
        <title>A phased Vanilla planifolia genome enables genetic improvement of flavour and production.</title>
        <authorList>
            <person name="Hasing T."/>
            <person name="Tang H."/>
            <person name="Brym M."/>
            <person name="Khazi F."/>
            <person name="Huang T."/>
            <person name="Chambers A.H."/>
        </authorList>
    </citation>
    <scope>NUCLEOTIDE SEQUENCE [LARGE SCALE GENOMIC DNA]</scope>
    <source>
        <tissue evidence="2">Leaf</tissue>
    </source>
</reference>
<dbReference type="EMBL" id="JADCNL010000007">
    <property type="protein sequence ID" value="KAG0472747.1"/>
    <property type="molecule type" value="Genomic_DNA"/>
</dbReference>
<feature type="region of interest" description="Disordered" evidence="1">
    <location>
        <begin position="63"/>
        <end position="84"/>
    </location>
</feature>
<keyword evidence="3" id="KW-1185">Reference proteome</keyword>
<gene>
    <name evidence="2" type="ORF">HPP92_014604</name>
</gene>
<feature type="compositionally biased region" description="Basic and acidic residues" evidence="1">
    <location>
        <begin position="64"/>
        <end position="73"/>
    </location>
</feature>
<name>A0A835USV9_VANPL</name>
<evidence type="ECO:0000313" key="2">
    <source>
        <dbReference type="EMBL" id="KAG0472747.1"/>
    </source>
</evidence>
<feature type="region of interest" description="Disordered" evidence="1">
    <location>
        <begin position="1"/>
        <end position="20"/>
    </location>
</feature>
<dbReference type="Proteomes" id="UP000636800">
    <property type="component" value="Chromosome 7"/>
</dbReference>
<protein>
    <submittedName>
        <fullName evidence="2">Uncharacterized protein</fullName>
    </submittedName>
</protein>
<evidence type="ECO:0000256" key="1">
    <source>
        <dbReference type="SAM" id="MobiDB-lite"/>
    </source>
</evidence>
<dbReference type="OrthoDB" id="750487at2759"/>
<sequence>MEDGVGRPAAAGGSGGGERALLQHRLILPKTGADGDDGAIPVAGREKDPHAAACAARIFQLTRELGHKSDGRPSDGFCSKRSTP</sequence>
<accession>A0A835USV9</accession>
<evidence type="ECO:0000313" key="3">
    <source>
        <dbReference type="Proteomes" id="UP000636800"/>
    </source>
</evidence>
<proteinExistence type="predicted"/>
<organism evidence="2 3">
    <name type="scientific">Vanilla planifolia</name>
    <name type="common">Vanilla</name>
    <dbReference type="NCBI Taxonomy" id="51239"/>
    <lineage>
        <taxon>Eukaryota</taxon>
        <taxon>Viridiplantae</taxon>
        <taxon>Streptophyta</taxon>
        <taxon>Embryophyta</taxon>
        <taxon>Tracheophyta</taxon>
        <taxon>Spermatophyta</taxon>
        <taxon>Magnoliopsida</taxon>
        <taxon>Liliopsida</taxon>
        <taxon>Asparagales</taxon>
        <taxon>Orchidaceae</taxon>
        <taxon>Vanilloideae</taxon>
        <taxon>Vanilleae</taxon>
        <taxon>Vanilla</taxon>
    </lineage>
</organism>